<dbReference type="Proteomes" id="UP001476798">
    <property type="component" value="Unassembled WGS sequence"/>
</dbReference>
<evidence type="ECO:0000313" key="3">
    <source>
        <dbReference type="Proteomes" id="UP001476798"/>
    </source>
</evidence>
<keyword evidence="1" id="KW-1133">Transmembrane helix</keyword>
<dbReference type="EMBL" id="JAHRIO010090301">
    <property type="protein sequence ID" value="MEQ2187666.1"/>
    <property type="molecule type" value="Genomic_DNA"/>
</dbReference>
<gene>
    <name evidence="2" type="ORF">GOODEAATRI_006946</name>
</gene>
<evidence type="ECO:0000313" key="2">
    <source>
        <dbReference type="EMBL" id="MEQ2187666.1"/>
    </source>
</evidence>
<reference evidence="2 3" key="1">
    <citation type="submission" date="2021-06" db="EMBL/GenBank/DDBJ databases">
        <authorList>
            <person name="Palmer J.M."/>
        </authorList>
    </citation>
    <scope>NUCLEOTIDE SEQUENCE [LARGE SCALE GENOMIC DNA]</scope>
    <source>
        <strain evidence="2 3">GA_2019</strain>
        <tissue evidence="2">Muscle</tissue>
    </source>
</reference>
<accession>A0ABV0PVZ4</accession>
<keyword evidence="3" id="KW-1185">Reference proteome</keyword>
<feature type="transmembrane region" description="Helical" evidence="1">
    <location>
        <begin position="6"/>
        <end position="25"/>
    </location>
</feature>
<name>A0ABV0PVZ4_9TELE</name>
<sequence length="132" mass="15086">MPIRHSGFSSWLMMLFGGNLFMVYYKSQQEQKDFMQNVGTISKLENLFLMIPGSQRGRFLSAPFLKPALKQGDKFIFLPLYKSVQQLPGDGIHLTLTACQQTALLFENWTLFILAVITFSLEDSPLNLWCLS</sequence>
<keyword evidence="1" id="KW-0472">Membrane</keyword>
<comment type="caution">
    <text evidence="2">The sequence shown here is derived from an EMBL/GenBank/DDBJ whole genome shotgun (WGS) entry which is preliminary data.</text>
</comment>
<proteinExistence type="predicted"/>
<protein>
    <submittedName>
        <fullName evidence="2">Uncharacterized protein</fullName>
    </submittedName>
</protein>
<organism evidence="2 3">
    <name type="scientific">Goodea atripinnis</name>
    <dbReference type="NCBI Taxonomy" id="208336"/>
    <lineage>
        <taxon>Eukaryota</taxon>
        <taxon>Metazoa</taxon>
        <taxon>Chordata</taxon>
        <taxon>Craniata</taxon>
        <taxon>Vertebrata</taxon>
        <taxon>Euteleostomi</taxon>
        <taxon>Actinopterygii</taxon>
        <taxon>Neopterygii</taxon>
        <taxon>Teleostei</taxon>
        <taxon>Neoteleostei</taxon>
        <taxon>Acanthomorphata</taxon>
        <taxon>Ovalentaria</taxon>
        <taxon>Atherinomorphae</taxon>
        <taxon>Cyprinodontiformes</taxon>
        <taxon>Goodeidae</taxon>
        <taxon>Goodea</taxon>
    </lineage>
</organism>
<evidence type="ECO:0000256" key="1">
    <source>
        <dbReference type="SAM" id="Phobius"/>
    </source>
</evidence>
<keyword evidence="1" id="KW-0812">Transmembrane</keyword>